<gene>
    <name evidence="1" type="ORF">L3X38_024418</name>
</gene>
<evidence type="ECO:0000313" key="2">
    <source>
        <dbReference type="Proteomes" id="UP001054821"/>
    </source>
</evidence>
<accession>A0AAD4Z650</accession>
<reference evidence="1 2" key="1">
    <citation type="journal article" date="2022" name="G3 (Bethesda)">
        <title>Whole-genome sequence and methylome profiling of the almond [Prunus dulcis (Mill.) D.A. Webb] cultivar 'Nonpareil'.</title>
        <authorList>
            <person name="D'Amico-Willman K.M."/>
            <person name="Ouma W.Z."/>
            <person name="Meulia T."/>
            <person name="Sideli G.M."/>
            <person name="Gradziel T.M."/>
            <person name="Fresnedo-Ramirez J."/>
        </authorList>
    </citation>
    <scope>NUCLEOTIDE SEQUENCE [LARGE SCALE GENOMIC DNA]</scope>
    <source>
        <strain evidence="1">Clone GOH B32 T37-40</strain>
    </source>
</reference>
<name>A0AAD4Z650_PRUDU</name>
<comment type="caution">
    <text evidence="1">The sequence shown here is derived from an EMBL/GenBank/DDBJ whole genome shotgun (WGS) entry which is preliminary data.</text>
</comment>
<dbReference type="EMBL" id="JAJFAZ020000004">
    <property type="protein sequence ID" value="KAI5334285.1"/>
    <property type="molecule type" value="Genomic_DNA"/>
</dbReference>
<protein>
    <submittedName>
        <fullName evidence="1">Uncharacterized protein</fullName>
    </submittedName>
</protein>
<proteinExistence type="predicted"/>
<sequence length="114" mass="13278">MRYGVPQTTIRPKVPINKLLNVLDPESKVSDGSDASPEENAKTMIFLPRHIHEALKNKYVVIDEPLVLWKALCERYNHQKMVTLPRARYEWTHLRFQDFKTVSDTTQLCTESPL</sequence>
<evidence type="ECO:0000313" key="1">
    <source>
        <dbReference type="EMBL" id="KAI5334285.1"/>
    </source>
</evidence>
<keyword evidence="2" id="KW-1185">Reference proteome</keyword>
<organism evidence="1 2">
    <name type="scientific">Prunus dulcis</name>
    <name type="common">Almond</name>
    <name type="synonym">Amygdalus dulcis</name>
    <dbReference type="NCBI Taxonomy" id="3755"/>
    <lineage>
        <taxon>Eukaryota</taxon>
        <taxon>Viridiplantae</taxon>
        <taxon>Streptophyta</taxon>
        <taxon>Embryophyta</taxon>
        <taxon>Tracheophyta</taxon>
        <taxon>Spermatophyta</taxon>
        <taxon>Magnoliopsida</taxon>
        <taxon>eudicotyledons</taxon>
        <taxon>Gunneridae</taxon>
        <taxon>Pentapetalae</taxon>
        <taxon>rosids</taxon>
        <taxon>fabids</taxon>
        <taxon>Rosales</taxon>
        <taxon>Rosaceae</taxon>
        <taxon>Amygdaloideae</taxon>
        <taxon>Amygdaleae</taxon>
        <taxon>Prunus</taxon>
    </lineage>
</organism>
<dbReference type="PANTHER" id="PTHR33325">
    <property type="entry name" value="ZINC FINGER, CCHC-TYPE-RELATED"/>
    <property type="match status" value="1"/>
</dbReference>
<dbReference type="Proteomes" id="UP001054821">
    <property type="component" value="Chromosome 4"/>
</dbReference>
<dbReference type="PANTHER" id="PTHR33325:SF11">
    <property type="entry name" value="COLD SHOCK DOMAIN-CONTAINING PROTEIN 4-LIKE"/>
    <property type="match status" value="1"/>
</dbReference>
<dbReference type="AlphaFoldDB" id="A0AAD4Z650"/>